<keyword evidence="4 7" id="KW-1133">Transmembrane helix</keyword>
<proteinExistence type="inferred from homology"/>
<dbReference type="PANTHER" id="PTHR31218">
    <property type="entry name" value="WAT1-RELATED PROTEIN"/>
    <property type="match status" value="1"/>
</dbReference>
<feature type="transmembrane region" description="Helical" evidence="7">
    <location>
        <begin position="296"/>
        <end position="317"/>
    </location>
</feature>
<evidence type="ECO:0000256" key="1">
    <source>
        <dbReference type="ARBA" id="ARBA00004141"/>
    </source>
</evidence>
<gene>
    <name evidence="9" type="ORF">GUJ93_ZPchr0004g39796</name>
</gene>
<feature type="domain" description="EamA" evidence="8">
    <location>
        <begin position="202"/>
        <end position="340"/>
    </location>
</feature>
<name>A0A8J5SYV9_ZIZPA</name>
<dbReference type="Pfam" id="PF00892">
    <property type="entry name" value="EamA"/>
    <property type="match status" value="2"/>
</dbReference>
<evidence type="ECO:0000259" key="8">
    <source>
        <dbReference type="Pfam" id="PF00892"/>
    </source>
</evidence>
<feature type="transmembrane region" description="Helical" evidence="7">
    <location>
        <begin position="232"/>
        <end position="251"/>
    </location>
</feature>
<feature type="compositionally biased region" description="Polar residues" evidence="6">
    <location>
        <begin position="360"/>
        <end position="372"/>
    </location>
</feature>
<evidence type="ECO:0000313" key="9">
    <source>
        <dbReference type="EMBL" id="KAG8064461.1"/>
    </source>
</evidence>
<evidence type="ECO:0000256" key="2">
    <source>
        <dbReference type="ARBA" id="ARBA00007635"/>
    </source>
</evidence>
<dbReference type="OrthoDB" id="1728340at2759"/>
<evidence type="ECO:0000256" key="7">
    <source>
        <dbReference type="SAM" id="Phobius"/>
    </source>
</evidence>
<keyword evidence="5 7" id="KW-0472">Membrane</keyword>
<comment type="subcellular location">
    <subcellularLocation>
        <location evidence="1">Membrane</location>
        <topology evidence="1">Multi-pass membrane protein</topology>
    </subcellularLocation>
</comment>
<protein>
    <recommendedName>
        <fullName evidence="8">EamA domain-containing protein</fullName>
    </recommendedName>
</protein>
<comment type="caution">
    <text evidence="9">The sequence shown here is derived from an EMBL/GenBank/DDBJ whole genome shotgun (WGS) entry which is preliminary data.</text>
</comment>
<dbReference type="InterPro" id="IPR000620">
    <property type="entry name" value="EamA_dom"/>
</dbReference>
<feature type="transmembrane region" description="Helical" evidence="7">
    <location>
        <begin position="149"/>
        <end position="167"/>
    </location>
</feature>
<feature type="transmembrane region" description="Helical" evidence="7">
    <location>
        <begin position="114"/>
        <end position="137"/>
    </location>
</feature>
<feature type="compositionally biased region" description="Basic residues" evidence="6">
    <location>
        <begin position="380"/>
        <end position="389"/>
    </location>
</feature>
<feature type="domain" description="EamA" evidence="8">
    <location>
        <begin position="27"/>
        <end position="165"/>
    </location>
</feature>
<evidence type="ECO:0000313" key="10">
    <source>
        <dbReference type="Proteomes" id="UP000729402"/>
    </source>
</evidence>
<evidence type="ECO:0000256" key="6">
    <source>
        <dbReference type="SAM" id="MobiDB-lite"/>
    </source>
</evidence>
<feature type="region of interest" description="Disordered" evidence="6">
    <location>
        <begin position="352"/>
        <end position="427"/>
    </location>
</feature>
<dbReference type="InterPro" id="IPR030184">
    <property type="entry name" value="WAT1-related"/>
</dbReference>
<dbReference type="EMBL" id="JAAALK010000285">
    <property type="protein sequence ID" value="KAG8064461.1"/>
    <property type="molecule type" value="Genomic_DNA"/>
</dbReference>
<dbReference type="Proteomes" id="UP000729402">
    <property type="component" value="Unassembled WGS sequence"/>
</dbReference>
<evidence type="ECO:0000256" key="5">
    <source>
        <dbReference type="ARBA" id="ARBA00023136"/>
    </source>
</evidence>
<sequence length="427" mass="46384">MGRAAGGWCGDGSGGWAAAEAARPAVAMVALQFLFSVLQIFIKLALNDGMDARVLVAYRFMFASAVLCPIAFVVERKKRPPLTMKVLLQLFLCGLFGFSINQNLYVFAIKLTSATFITAISNLTPATTFLLAILTRLETLQLRKPAGQAKLLGTLVGMGGAMLLTFYKGPEMMLLRRLPHPNLVHITENHHLHPISTGNQIIGSFLGIISCFSYATWLVIQAKVGEVYPCHYSIAAMVCFFGALQSTVMAVCVHRDMEHWRLGLNIRLYSSAYAGLIASGSAFPLLSWCLRKKGPLFISVFSPLMLIFVALLSSVLLDEALHLGSVLGSVLIVGGLYLVLWGKAKEAAGLPQDEHGESTGDYNSKRSITSSCALPESPKGQHHGKRSGNGKRESKLASKRKKLSEKGEPPWCIKKGRAKMSKKGNTK</sequence>
<evidence type="ECO:0000256" key="4">
    <source>
        <dbReference type="ARBA" id="ARBA00022989"/>
    </source>
</evidence>
<reference evidence="9" key="1">
    <citation type="journal article" date="2021" name="bioRxiv">
        <title>Whole Genome Assembly and Annotation of Northern Wild Rice, Zizania palustris L., Supports a Whole Genome Duplication in the Zizania Genus.</title>
        <authorList>
            <person name="Haas M."/>
            <person name="Kono T."/>
            <person name="Macchietto M."/>
            <person name="Millas R."/>
            <person name="McGilp L."/>
            <person name="Shao M."/>
            <person name="Duquette J."/>
            <person name="Hirsch C.N."/>
            <person name="Kimball J."/>
        </authorList>
    </citation>
    <scope>NUCLEOTIDE SEQUENCE</scope>
    <source>
        <tissue evidence="9">Fresh leaf tissue</tissue>
    </source>
</reference>
<feature type="transmembrane region" description="Helical" evidence="7">
    <location>
        <begin position="271"/>
        <end position="289"/>
    </location>
</feature>
<comment type="similarity">
    <text evidence="2">Belongs to the drug/metabolite transporter (DMT) superfamily. Plant drug/metabolite exporter (P-DME) (TC 2.A.7.4) family.</text>
</comment>
<feature type="compositionally biased region" description="Basic residues" evidence="6">
    <location>
        <begin position="414"/>
        <end position="427"/>
    </location>
</feature>
<dbReference type="AlphaFoldDB" id="A0A8J5SYV9"/>
<accession>A0A8J5SYV9</accession>
<feature type="transmembrane region" description="Helical" evidence="7">
    <location>
        <begin position="25"/>
        <end position="46"/>
    </location>
</feature>
<keyword evidence="10" id="KW-1185">Reference proteome</keyword>
<dbReference type="GO" id="GO:0022857">
    <property type="term" value="F:transmembrane transporter activity"/>
    <property type="evidence" value="ECO:0007669"/>
    <property type="project" value="InterPro"/>
</dbReference>
<feature type="transmembrane region" description="Helical" evidence="7">
    <location>
        <begin position="323"/>
        <end position="342"/>
    </location>
</feature>
<organism evidence="9 10">
    <name type="scientific">Zizania palustris</name>
    <name type="common">Northern wild rice</name>
    <dbReference type="NCBI Taxonomy" id="103762"/>
    <lineage>
        <taxon>Eukaryota</taxon>
        <taxon>Viridiplantae</taxon>
        <taxon>Streptophyta</taxon>
        <taxon>Embryophyta</taxon>
        <taxon>Tracheophyta</taxon>
        <taxon>Spermatophyta</taxon>
        <taxon>Magnoliopsida</taxon>
        <taxon>Liliopsida</taxon>
        <taxon>Poales</taxon>
        <taxon>Poaceae</taxon>
        <taxon>BOP clade</taxon>
        <taxon>Oryzoideae</taxon>
        <taxon>Oryzeae</taxon>
        <taxon>Zizaniinae</taxon>
        <taxon>Zizania</taxon>
    </lineage>
</organism>
<feature type="transmembrane region" description="Helical" evidence="7">
    <location>
        <begin position="52"/>
        <end position="74"/>
    </location>
</feature>
<feature type="transmembrane region" description="Helical" evidence="7">
    <location>
        <begin position="201"/>
        <end position="220"/>
    </location>
</feature>
<keyword evidence="3 7" id="KW-0812">Transmembrane</keyword>
<evidence type="ECO:0000256" key="3">
    <source>
        <dbReference type="ARBA" id="ARBA00022692"/>
    </source>
</evidence>
<reference evidence="9" key="2">
    <citation type="submission" date="2021-02" db="EMBL/GenBank/DDBJ databases">
        <authorList>
            <person name="Kimball J.A."/>
            <person name="Haas M.W."/>
            <person name="Macchietto M."/>
            <person name="Kono T."/>
            <person name="Duquette J."/>
            <person name="Shao M."/>
        </authorList>
    </citation>
    <scope>NUCLEOTIDE SEQUENCE</scope>
    <source>
        <tissue evidence="9">Fresh leaf tissue</tissue>
    </source>
</reference>
<feature type="transmembrane region" description="Helical" evidence="7">
    <location>
        <begin position="86"/>
        <end position="108"/>
    </location>
</feature>
<dbReference type="GO" id="GO:0016020">
    <property type="term" value="C:membrane"/>
    <property type="evidence" value="ECO:0007669"/>
    <property type="project" value="UniProtKB-SubCell"/>
</dbReference>